<evidence type="ECO:0000313" key="3">
    <source>
        <dbReference type="Proteomes" id="UP000664034"/>
    </source>
</evidence>
<keyword evidence="3" id="KW-1185">Reference proteome</keyword>
<dbReference type="GO" id="GO:0000225">
    <property type="term" value="F:N-acetylglucosaminylphosphatidylinositol deacetylase activity"/>
    <property type="evidence" value="ECO:0007669"/>
    <property type="project" value="TreeGrafter"/>
</dbReference>
<accession>A0A939GEB0</accession>
<dbReference type="Gene3D" id="3.40.50.10320">
    <property type="entry name" value="LmbE-like"/>
    <property type="match status" value="1"/>
</dbReference>
<feature type="signal peptide" evidence="1">
    <location>
        <begin position="1"/>
        <end position="21"/>
    </location>
</feature>
<comment type="caution">
    <text evidence="2">The sequence shown here is derived from an EMBL/GenBank/DDBJ whole genome shotgun (WGS) entry which is preliminary data.</text>
</comment>
<dbReference type="InterPro" id="IPR024078">
    <property type="entry name" value="LmbE-like_dom_sf"/>
</dbReference>
<sequence>MQFIRLFLLLLALGTPVCTFAQPLKTLIVTAHPDDETMFPVTVFKLVRELGGSADLALVTDASGGYNGMVASKYYGMNLLDSTIGRRALPAIRKKELMKAGEVMGITNFYFFDQVDDFYSTDPAAYLGGRRWNTELVDRQLDEVLAKGRYELVICLVPSAEQHAHHKAATVLALRAVARLQGRKPIIIGGRTLSRTTTFSFSELPGYPETKVLPNAPVYEVDVSHTFGEGGKHSYQIVADWVKAEHKSQSGDMNVAMHRGDVEAFYYFAQNGPGGLETIKKLFTALKASGY</sequence>
<dbReference type="EMBL" id="JAFMYV010000004">
    <property type="protein sequence ID" value="MBO0936766.1"/>
    <property type="molecule type" value="Genomic_DNA"/>
</dbReference>
<dbReference type="Proteomes" id="UP000664034">
    <property type="component" value="Unassembled WGS sequence"/>
</dbReference>
<evidence type="ECO:0000313" key="2">
    <source>
        <dbReference type="EMBL" id="MBO0936766.1"/>
    </source>
</evidence>
<dbReference type="PANTHER" id="PTHR12993">
    <property type="entry name" value="N-ACETYLGLUCOSAMINYL-PHOSPHATIDYLINOSITOL DE-N-ACETYLASE-RELATED"/>
    <property type="match status" value="1"/>
</dbReference>
<dbReference type="RefSeq" id="WP_207364329.1">
    <property type="nucleotide sequence ID" value="NZ_JAFMYV010000004.1"/>
</dbReference>
<name>A0A939GEB0_9BACT</name>
<gene>
    <name evidence="2" type="ORF">J2I47_09450</name>
</gene>
<reference evidence="2" key="1">
    <citation type="submission" date="2021-03" db="EMBL/GenBank/DDBJ databases">
        <title>Fibrella sp. HMF5335 genome sequencing and assembly.</title>
        <authorList>
            <person name="Kang H."/>
            <person name="Kim H."/>
            <person name="Bae S."/>
            <person name="Joh K."/>
        </authorList>
    </citation>
    <scope>NUCLEOTIDE SEQUENCE</scope>
    <source>
        <strain evidence="2">HMF5335</strain>
    </source>
</reference>
<feature type="chain" id="PRO_5037459261" evidence="1">
    <location>
        <begin position="22"/>
        <end position="291"/>
    </location>
</feature>
<dbReference type="Pfam" id="PF02585">
    <property type="entry name" value="PIG-L"/>
    <property type="match status" value="1"/>
</dbReference>
<dbReference type="SUPFAM" id="SSF102588">
    <property type="entry name" value="LmbE-like"/>
    <property type="match status" value="1"/>
</dbReference>
<keyword evidence="1" id="KW-0732">Signal</keyword>
<organism evidence="2 3">
    <name type="scientific">Fibrella rubiginis</name>
    <dbReference type="NCBI Taxonomy" id="2817060"/>
    <lineage>
        <taxon>Bacteria</taxon>
        <taxon>Pseudomonadati</taxon>
        <taxon>Bacteroidota</taxon>
        <taxon>Cytophagia</taxon>
        <taxon>Cytophagales</taxon>
        <taxon>Spirosomataceae</taxon>
        <taxon>Fibrella</taxon>
    </lineage>
</organism>
<evidence type="ECO:0000256" key="1">
    <source>
        <dbReference type="SAM" id="SignalP"/>
    </source>
</evidence>
<protein>
    <submittedName>
        <fullName evidence="2">PIG-L family deacetylase</fullName>
    </submittedName>
</protein>
<dbReference type="InterPro" id="IPR003737">
    <property type="entry name" value="GlcNAc_PI_deacetylase-related"/>
</dbReference>
<proteinExistence type="predicted"/>
<dbReference type="AlphaFoldDB" id="A0A939GEB0"/>
<dbReference type="PANTHER" id="PTHR12993:SF11">
    <property type="entry name" value="N-ACETYLGLUCOSAMINYL-PHOSPHATIDYLINOSITOL DE-N-ACETYLASE"/>
    <property type="match status" value="1"/>
</dbReference>